<reference evidence="1" key="1">
    <citation type="submission" date="2019-10" db="EMBL/GenBank/DDBJ databases">
        <authorList>
            <person name="Soares A.E.R."/>
            <person name="Aleixo A."/>
            <person name="Schneider P."/>
            <person name="Miyaki C.Y."/>
            <person name="Schneider M.P."/>
            <person name="Mello C."/>
            <person name="Vasconcelos A.T.R."/>
        </authorList>
    </citation>
    <scope>NUCLEOTIDE SEQUENCE</scope>
    <source>
        <tissue evidence="1">Muscle</tissue>
    </source>
</reference>
<organism evidence="1 2">
    <name type="scientific">Willisornis vidua</name>
    <name type="common">Xingu scale-backed antbird</name>
    <dbReference type="NCBI Taxonomy" id="1566151"/>
    <lineage>
        <taxon>Eukaryota</taxon>
        <taxon>Metazoa</taxon>
        <taxon>Chordata</taxon>
        <taxon>Craniata</taxon>
        <taxon>Vertebrata</taxon>
        <taxon>Euteleostomi</taxon>
        <taxon>Archelosauria</taxon>
        <taxon>Archosauria</taxon>
        <taxon>Dinosauria</taxon>
        <taxon>Saurischia</taxon>
        <taxon>Theropoda</taxon>
        <taxon>Coelurosauria</taxon>
        <taxon>Aves</taxon>
        <taxon>Neognathae</taxon>
        <taxon>Neoaves</taxon>
        <taxon>Telluraves</taxon>
        <taxon>Australaves</taxon>
        <taxon>Passeriformes</taxon>
        <taxon>Thamnophilidae</taxon>
        <taxon>Willisornis</taxon>
    </lineage>
</organism>
<comment type="caution">
    <text evidence="1">The sequence shown here is derived from an EMBL/GenBank/DDBJ whole genome shotgun (WGS) entry which is preliminary data.</text>
</comment>
<sequence>MQRWLLMEPDVWSAQIGKAYEYCEGKELTSQKANCILGYVIKNMVSSLRKVILPLYSIPVRPHLGCWGPQCRKDIDLFEQVQRRAMNIIRGLEHLSYEDRLRDLDLFSLEKRRLCGDLFVAFQYLKGAYETAGEGFFTKAWSDRTRGNGFKLKESKLDGALNNPA</sequence>
<evidence type="ECO:0000313" key="2">
    <source>
        <dbReference type="Proteomes" id="UP001145742"/>
    </source>
</evidence>
<name>A0ABQ9DRS3_9PASS</name>
<evidence type="ECO:0000313" key="1">
    <source>
        <dbReference type="EMBL" id="KAJ7424540.1"/>
    </source>
</evidence>
<accession>A0ABQ9DRS3</accession>
<gene>
    <name evidence="1" type="ORF">WISP_28213</name>
</gene>
<dbReference type="EMBL" id="WHWB01032656">
    <property type="protein sequence ID" value="KAJ7424540.1"/>
    <property type="molecule type" value="Genomic_DNA"/>
</dbReference>
<proteinExistence type="predicted"/>
<dbReference type="Proteomes" id="UP001145742">
    <property type="component" value="Unassembled WGS sequence"/>
</dbReference>
<keyword evidence="2" id="KW-1185">Reference proteome</keyword>
<protein>
    <submittedName>
        <fullName evidence="1">Uncharacterized protein</fullName>
    </submittedName>
</protein>